<accession>A0A432ZHU0</accession>
<feature type="domain" description="Type I restriction modification DNA specificity" evidence="4">
    <location>
        <begin position="21"/>
        <end position="185"/>
    </location>
</feature>
<evidence type="ECO:0000313" key="6">
    <source>
        <dbReference type="Proteomes" id="UP000287908"/>
    </source>
</evidence>
<keyword evidence="5" id="KW-0255">Endonuclease</keyword>
<evidence type="ECO:0000256" key="2">
    <source>
        <dbReference type="ARBA" id="ARBA00022747"/>
    </source>
</evidence>
<dbReference type="Proteomes" id="UP000287908">
    <property type="component" value="Unassembled WGS sequence"/>
</dbReference>
<protein>
    <submittedName>
        <fullName evidence="5">Restriction endonuclease subunit S</fullName>
    </submittedName>
</protein>
<evidence type="ECO:0000256" key="3">
    <source>
        <dbReference type="ARBA" id="ARBA00023125"/>
    </source>
</evidence>
<dbReference type="Gene3D" id="3.90.220.20">
    <property type="entry name" value="DNA methylase specificity domains"/>
    <property type="match status" value="2"/>
</dbReference>
<dbReference type="PANTHER" id="PTHR30408">
    <property type="entry name" value="TYPE-1 RESTRICTION ENZYME ECOKI SPECIFICITY PROTEIN"/>
    <property type="match status" value="1"/>
</dbReference>
<dbReference type="RefSeq" id="WP_126783772.1">
    <property type="nucleotide sequence ID" value="NZ_PIQF01000001.1"/>
</dbReference>
<reference evidence="5 6" key="1">
    <citation type="journal article" date="2011" name="Front. Microbiol.">
        <title>Genomic signatures of strain selection and enhancement in Bacillus atrophaeus var. globigii, a historical biowarfare simulant.</title>
        <authorList>
            <person name="Gibbons H.S."/>
            <person name="Broomall S.M."/>
            <person name="McNew L.A."/>
            <person name="Daligault H."/>
            <person name="Chapman C."/>
            <person name="Bruce D."/>
            <person name="Karavis M."/>
            <person name="Krepps M."/>
            <person name="McGregor P.A."/>
            <person name="Hong C."/>
            <person name="Park K.H."/>
            <person name="Akmal A."/>
            <person name="Feldman A."/>
            <person name="Lin J.S."/>
            <person name="Chang W.E."/>
            <person name="Higgs B.W."/>
            <person name="Demirev P."/>
            <person name="Lindquist J."/>
            <person name="Liem A."/>
            <person name="Fochler E."/>
            <person name="Read T.D."/>
            <person name="Tapia R."/>
            <person name="Johnson S."/>
            <person name="Bishop-Lilly K.A."/>
            <person name="Detter C."/>
            <person name="Han C."/>
            <person name="Sozhamannan S."/>
            <person name="Rosenzweig C.N."/>
            <person name="Skowronski E.W."/>
        </authorList>
    </citation>
    <scope>NUCLEOTIDE SEQUENCE [LARGE SCALE GENOMIC DNA]</scope>
    <source>
        <strain evidence="5 6">CL-SP19</strain>
    </source>
</reference>
<dbReference type="GO" id="GO:0003677">
    <property type="term" value="F:DNA binding"/>
    <property type="evidence" value="ECO:0007669"/>
    <property type="project" value="UniProtKB-KW"/>
</dbReference>
<keyword evidence="5" id="KW-0540">Nuclease</keyword>
<name>A0A432ZHU0_9GAMM</name>
<feature type="domain" description="Type I restriction modification DNA specificity" evidence="4">
    <location>
        <begin position="232"/>
        <end position="417"/>
    </location>
</feature>
<dbReference type="CDD" id="cd17279">
    <property type="entry name" value="RMtype1_S_BmuCF2ORF3362P_TRD1-CR1_like"/>
    <property type="match status" value="1"/>
</dbReference>
<dbReference type="InterPro" id="IPR000055">
    <property type="entry name" value="Restrct_endonuc_typeI_TRD"/>
</dbReference>
<proteinExistence type="inferred from homology"/>
<evidence type="ECO:0000259" key="4">
    <source>
        <dbReference type="Pfam" id="PF01420"/>
    </source>
</evidence>
<comment type="similarity">
    <text evidence="1">Belongs to the type-I restriction system S methylase family.</text>
</comment>
<dbReference type="InterPro" id="IPR044946">
    <property type="entry name" value="Restrct_endonuc_typeI_TRD_sf"/>
</dbReference>
<dbReference type="OrthoDB" id="9798929at2"/>
<gene>
    <name evidence="5" type="ORF">CWI81_03210</name>
</gene>
<keyword evidence="2" id="KW-0680">Restriction system</keyword>
<keyword evidence="3" id="KW-0238">DNA-binding</keyword>
<dbReference type="Pfam" id="PF01420">
    <property type="entry name" value="Methylase_S"/>
    <property type="match status" value="2"/>
</dbReference>
<dbReference type="GO" id="GO:0009307">
    <property type="term" value="P:DNA restriction-modification system"/>
    <property type="evidence" value="ECO:0007669"/>
    <property type="project" value="UniProtKB-KW"/>
</dbReference>
<organism evidence="5 6">
    <name type="scientific">Idiomarina seosinensis</name>
    <dbReference type="NCBI Taxonomy" id="281739"/>
    <lineage>
        <taxon>Bacteria</taxon>
        <taxon>Pseudomonadati</taxon>
        <taxon>Pseudomonadota</taxon>
        <taxon>Gammaproteobacteria</taxon>
        <taxon>Alteromonadales</taxon>
        <taxon>Idiomarinaceae</taxon>
        <taxon>Idiomarina</taxon>
    </lineage>
</organism>
<dbReference type="AlphaFoldDB" id="A0A432ZHU0"/>
<keyword evidence="5" id="KW-0378">Hydrolase</keyword>
<evidence type="ECO:0000256" key="1">
    <source>
        <dbReference type="ARBA" id="ARBA00010923"/>
    </source>
</evidence>
<keyword evidence="6" id="KW-1185">Reference proteome</keyword>
<dbReference type="PANTHER" id="PTHR30408:SF12">
    <property type="entry name" value="TYPE I RESTRICTION ENZYME MJAVIII SPECIFICITY SUBUNIT"/>
    <property type="match status" value="1"/>
</dbReference>
<dbReference type="GO" id="GO:0004519">
    <property type="term" value="F:endonuclease activity"/>
    <property type="evidence" value="ECO:0007669"/>
    <property type="project" value="UniProtKB-KW"/>
</dbReference>
<dbReference type="InterPro" id="IPR052021">
    <property type="entry name" value="Type-I_RS_S_subunit"/>
</dbReference>
<dbReference type="SUPFAM" id="SSF116734">
    <property type="entry name" value="DNA methylase specificity domain"/>
    <property type="match status" value="2"/>
</dbReference>
<evidence type="ECO:0000313" key="5">
    <source>
        <dbReference type="EMBL" id="RUO77499.1"/>
    </source>
</evidence>
<comment type="caution">
    <text evidence="5">The sequence shown here is derived from an EMBL/GenBank/DDBJ whole genome shotgun (WGS) entry which is preliminary data.</text>
</comment>
<sequence>MRPYTQMKDTPLAWIGDIPYHWKLSKAKRLFKIVSGSTPSSSIDNYWNGDIDWITPADLSQLGNDYVEFSARRITKSGLDSCGAELVPRSSIILSTRAPIGSLAIAMKSMCTNQGCKALVPEGGHAVYAYYFLSIATEQLNLRGRGTTFLELSTDELKSFPFPAPPFIEQQKIAQFLDYETAKIDVLIDEQKRLIGLLKEKRQAVISHAVSKGLNPDAPMKDSGVEWLGEVPEHWKVASLKAFIRLVESGTSVNAADTPASEGELGVLKTSAVYGDELDVNQNKTVVKEEESRVSCQLKANRLIVSRMNTPELVGATGFSLTNPGNLFLPDRLWQITLENVEAQFIFMFTLSKSYRSQIKLVCAGASSSMQNIAQEDFKNVKVAVPPLIEQKAIVEEWHRFKSNSNQLTEQAEKAVELLQERRSALISAAVTGKIDVRDWQPPAGSDTVDSNALVQTERHYG</sequence>
<dbReference type="EMBL" id="PIQF01000001">
    <property type="protein sequence ID" value="RUO77499.1"/>
    <property type="molecule type" value="Genomic_DNA"/>
</dbReference>